<keyword evidence="6" id="KW-0695">RNA-directed DNA polymerase</keyword>
<dbReference type="InterPro" id="IPR043502">
    <property type="entry name" value="DNA/RNA_pol_sf"/>
</dbReference>
<dbReference type="OrthoDB" id="1714782at2759"/>
<dbReference type="PANTHER" id="PTHR35046:SF9">
    <property type="entry name" value="RNA-DIRECTED DNA POLYMERASE"/>
    <property type="match status" value="1"/>
</dbReference>
<accession>A0A371HSF5</accession>
<dbReference type="AlphaFoldDB" id="A0A371HSF5"/>
<dbReference type="Pfam" id="PF17917">
    <property type="entry name" value="RT_RNaseH"/>
    <property type="match status" value="1"/>
</dbReference>
<comment type="caution">
    <text evidence="8">The sequence shown here is derived from an EMBL/GenBank/DDBJ whole genome shotgun (WGS) entry which is preliminary data.</text>
</comment>
<evidence type="ECO:0000256" key="4">
    <source>
        <dbReference type="ARBA" id="ARBA00022759"/>
    </source>
</evidence>
<evidence type="ECO:0000313" key="9">
    <source>
        <dbReference type="Proteomes" id="UP000257109"/>
    </source>
</evidence>
<dbReference type="GO" id="GO:0004519">
    <property type="term" value="F:endonuclease activity"/>
    <property type="evidence" value="ECO:0007669"/>
    <property type="project" value="UniProtKB-KW"/>
</dbReference>
<keyword evidence="9" id="KW-1185">Reference proteome</keyword>
<keyword evidence="4" id="KW-0255">Endonuclease</keyword>
<keyword evidence="3" id="KW-0540">Nuclease</keyword>
<keyword evidence="2" id="KW-0548">Nucleotidyltransferase</keyword>
<dbReference type="Proteomes" id="UP000257109">
    <property type="component" value="Unassembled WGS sequence"/>
</dbReference>
<name>A0A371HSF5_MUCPR</name>
<proteinExistence type="predicted"/>
<protein>
    <submittedName>
        <fullName evidence="8">Retrovirus-related Pol polyprotein</fullName>
    </submittedName>
</protein>
<evidence type="ECO:0000256" key="1">
    <source>
        <dbReference type="ARBA" id="ARBA00022679"/>
    </source>
</evidence>
<feature type="non-terminal residue" evidence="8">
    <location>
        <position position="1"/>
    </location>
</feature>
<dbReference type="PANTHER" id="PTHR35046">
    <property type="entry name" value="ZINC KNUCKLE (CCHC-TYPE) FAMILY PROTEIN"/>
    <property type="match status" value="1"/>
</dbReference>
<dbReference type="EMBL" id="QJKJ01001832">
    <property type="protein sequence ID" value="RDY05697.1"/>
    <property type="molecule type" value="Genomic_DNA"/>
</dbReference>
<organism evidence="8 9">
    <name type="scientific">Mucuna pruriens</name>
    <name type="common">Velvet bean</name>
    <name type="synonym">Dolichos pruriens</name>
    <dbReference type="NCBI Taxonomy" id="157652"/>
    <lineage>
        <taxon>Eukaryota</taxon>
        <taxon>Viridiplantae</taxon>
        <taxon>Streptophyta</taxon>
        <taxon>Embryophyta</taxon>
        <taxon>Tracheophyta</taxon>
        <taxon>Spermatophyta</taxon>
        <taxon>Magnoliopsida</taxon>
        <taxon>eudicotyledons</taxon>
        <taxon>Gunneridae</taxon>
        <taxon>Pentapetalae</taxon>
        <taxon>rosids</taxon>
        <taxon>fabids</taxon>
        <taxon>Fabales</taxon>
        <taxon>Fabaceae</taxon>
        <taxon>Papilionoideae</taxon>
        <taxon>50 kb inversion clade</taxon>
        <taxon>NPAAA clade</taxon>
        <taxon>indigoferoid/millettioid clade</taxon>
        <taxon>Phaseoleae</taxon>
        <taxon>Mucuna</taxon>
    </lineage>
</organism>
<evidence type="ECO:0000256" key="2">
    <source>
        <dbReference type="ARBA" id="ARBA00022695"/>
    </source>
</evidence>
<gene>
    <name evidence="8" type="primary">pol</name>
    <name evidence="8" type="ORF">CR513_10443</name>
</gene>
<evidence type="ECO:0000256" key="5">
    <source>
        <dbReference type="ARBA" id="ARBA00022801"/>
    </source>
</evidence>
<evidence type="ECO:0000256" key="6">
    <source>
        <dbReference type="ARBA" id="ARBA00022918"/>
    </source>
</evidence>
<sequence>MWGLGGKNPKESLLDFEGKEGHPFAFFSEKLKGSQLNYSTYDKELYALVQALQVWQHYLLSNEFIVHSDQESLK</sequence>
<dbReference type="GO" id="GO:0016787">
    <property type="term" value="F:hydrolase activity"/>
    <property type="evidence" value="ECO:0007669"/>
    <property type="project" value="UniProtKB-KW"/>
</dbReference>
<dbReference type="InterPro" id="IPR041373">
    <property type="entry name" value="RT_RNaseH"/>
</dbReference>
<dbReference type="SUPFAM" id="SSF56672">
    <property type="entry name" value="DNA/RNA polymerases"/>
    <property type="match status" value="1"/>
</dbReference>
<evidence type="ECO:0000313" key="8">
    <source>
        <dbReference type="EMBL" id="RDY05697.1"/>
    </source>
</evidence>
<dbReference type="GO" id="GO:0003964">
    <property type="term" value="F:RNA-directed DNA polymerase activity"/>
    <property type="evidence" value="ECO:0007669"/>
    <property type="project" value="UniProtKB-KW"/>
</dbReference>
<reference evidence="8" key="1">
    <citation type="submission" date="2018-05" db="EMBL/GenBank/DDBJ databases">
        <title>Draft genome of Mucuna pruriens seed.</title>
        <authorList>
            <person name="Nnadi N.E."/>
            <person name="Vos R."/>
            <person name="Hasami M.H."/>
            <person name="Devisetty U.K."/>
            <person name="Aguiy J.C."/>
        </authorList>
    </citation>
    <scope>NUCLEOTIDE SEQUENCE [LARGE SCALE GENOMIC DNA]</scope>
    <source>
        <strain evidence="8">JCA_2017</strain>
    </source>
</reference>
<keyword evidence="5" id="KW-0378">Hydrolase</keyword>
<evidence type="ECO:0000259" key="7">
    <source>
        <dbReference type="Pfam" id="PF17917"/>
    </source>
</evidence>
<evidence type="ECO:0000256" key="3">
    <source>
        <dbReference type="ARBA" id="ARBA00022722"/>
    </source>
</evidence>
<keyword evidence="1" id="KW-0808">Transferase</keyword>
<feature type="domain" description="Reverse transcriptase RNase H-like" evidence="7">
    <location>
        <begin position="19"/>
        <end position="74"/>
    </location>
</feature>